<sequence>MEDRSWMHLKNRTCEEYLNGLKSFIRAAEVDMLNQRKSAMCCRCVDCQNDRRFTSSMHVHAHLIIRGFMDDYKYWNMHGEEGINYRDLQTGCMDQRLSGSRTAGQVYEEGLFASHPGQDGEEALFGGHDNSHDPSDEDLVDISGKYVHMADNLEEMVRDAMGYDEYTYAEFEKLKRLVTDMKTPLYPSCNEKYTKFFSSLKLLQLKATHHWTDKSFKSLLDLLKDMLSKGNEIPKTTYEAKHNICPLGLEVEKIHAYKNDCILFRCDNADLTKYPKCGTPRCKRRNDGGDETRRSGAPQKVAWYFPLIPRLRRLFATSNDACLLRWHKEGRTNDDYVRHPTDSTQWRVIDFRYGVFSNDPRNLRFARSTDGMNPFGHMSSSHSVWPVLLSIYNLPPWLCNKRKYMIMSVLISGPHQPSNDIDVHLRPLVDDLKTLWSSGVELYDAYKKEPFTLHGLLFCTIIDIPGGCSVSGQCKGDKDCLQCLDDTETLWLNNSKKKGT</sequence>
<dbReference type="STRING" id="4540.A0A3L6PZ49"/>
<dbReference type="InterPro" id="IPR029480">
    <property type="entry name" value="Transpos_assoc"/>
</dbReference>
<dbReference type="OrthoDB" id="686166at2759"/>
<evidence type="ECO:0000259" key="1">
    <source>
        <dbReference type="Pfam" id="PF13963"/>
    </source>
</evidence>
<evidence type="ECO:0000313" key="3">
    <source>
        <dbReference type="Proteomes" id="UP000275267"/>
    </source>
</evidence>
<proteinExistence type="predicted"/>
<keyword evidence="3" id="KW-1185">Reference proteome</keyword>
<feature type="domain" description="Transposase-associated" evidence="1">
    <location>
        <begin position="4"/>
        <end position="80"/>
    </location>
</feature>
<gene>
    <name evidence="2" type="ORF">C2845_PM16G03620</name>
</gene>
<organism evidence="2 3">
    <name type="scientific">Panicum miliaceum</name>
    <name type="common">Proso millet</name>
    <name type="synonym">Broomcorn millet</name>
    <dbReference type="NCBI Taxonomy" id="4540"/>
    <lineage>
        <taxon>Eukaryota</taxon>
        <taxon>Viridiplantae</taxon>
        <taxon>Streptophyta</taxon>
        <taxon>Embryophyta</taxon>
        <taxon>Tracheophyta</taxon>
        <taxon>Spermatophyta</taxon>
        <taxon>Magnoliopsida</taxon>
        <taxon>Liliopsida</taxon>
        <taxon>Poales</taxon>
        <taxon>Poaceae</taxon>
        <taxon>PACMAD clade</taxon>
        <taxon>Panicoideae</taxon>
        <taxon>Panicodae</taxon>
        <taxon>Paniceae</taxon>
        <taxon>Panicinae</taxon>
        <taxon>Panicum</taxon>
        <taxon>Panicum sect. Panicum</taxon>
    </lineage>
</organism>
<dbReference type="Pfam" id="PF02992">
    <property type="entry name" value="Transposase_21"/>
    <property type="match status" value="1"/>
</dbReference>
<dbReference type="Pfam" id="PF13963">
    <property type="entry name" value="Transpos_assoc"/>
    <property type="match status" value="1"/>
</dbReference>
<protein>
    <submittedName>
        <fullName evidence="2">Transposon protein, putative, CACTA, En/Spm sub-class</fullName>
    </submittedName>
</protein>
<comment type="caution">
    <text evidence="2">The sequence shown here is derived from an EMBL/GenBank/DDBJ whole genome shotgun (WGS) entry which is preliminary data.</text>
</comment>
<dbReference type="EMBL" id="PQIB02000015">
    <property type="protein sequence ID" value="RLM66393.1"/>
    <property type="molecule type" value="Genomic_DNA"/>
</dbReference>
<dbReference type="AlphaFoldDB" id="A0A3L6PZ49"/>
<accession>A0A3L6PZ49</accession>
<dbReference type="InterPro" id="IPR004242">
    <property type="entry name" value="Transposase_21"/>
</dbReference>
<dbReference type="Proteomes" id="UP000275267">
    <property type="component" value="Unassembled WGS sequence"/>
</dbReference>
<reference evidence="3" key="1">
    <citation type="journal article" date="2019" name="Nat. Commun.">
        <title>The genome of broomcorn millet.</title>
        <authorList>
            <person name="Zou C."/>
            <person name="Miki D."/>
            <person name="Li D."/>
            <person name="Tang Q."/>
            <person name="Xiao L."/>
            <person name="Rajput S."/>
            <person name="Deng P."/>
            <person name="Jia W."/>
            <person name="Huang R."/>
            <person name="Zhang M."/>
            <person name="Sun Y."/>
            <person name="Hu J."/>
            <person name="Fu X."/>
            <person name="Schnable P.S."/>
            <person name="Li F."/>
            <person name="Zhang H."/>
            <person name="Feng B."/>
            <person name="Zhu X."/>
            <person name="Liu R."/>
            <person name="Schnable J.C."/>
            <person name="Zhu J.-K."/>
            <person name="Zhang H."/>
        </authorList>
    </citation>
    <scope>NUCLEOTIDE SEQUENCE [LARGE SCALE GENOMIC DNA]</scope>
</reference>
<dbReference type="PANTHER" id="PTHR10775:SF179">
    <property type="entry name" value="TRANSPOSON, EN_SPM-LIKE, TRANSPOSASE-ASSOCIATED DOMAIN PROTEIN"/>
    <property type="match status" value="1"/>
</dbReference>
<evidence type="ECO:0000313" key="2">
    <source>
        <dbReference type="EMBL" id="RLM66393.1"/>
    </source>
</evidence>
<name>A0A3L6PZ49_PANMI</name>
<dbReference type="PANTHER" id="PTHR10775">
    <property type="entry name" value="OS08G0208400 PROTEIN"/>
    <property type="match status" value="1"/>
</dbReference>